<dbReference type="Gene3D" id="3.40.1110.10">
    <property type="entry name" value="Calcium-transporting ATPase, cytoplasmic domain N"/>
    <property type="match status" value="2"/>
</dbReference>
<dbReference type="SUPFAM" id="SSF81665">
    <property type="entry name" value="Calcium ATPase, transmembrane domain M"/>
    <property type="match status" value="1"/>
</dbReference>
<keyword evidence="8 11" id="KW-1133">Transmembrane helix</keyword>
<feature type="transmembrane region" description="Helical" evidence="11">
    <location>
        <begin position="857"/>
        <end position="874"/>
    </location>
</feature>
<dbReference type="InterPro" id="IPR001757">
    <property type="entry name" value="P_typ_ATPase"/>
</dbReference>
<evidence type="ECO:0000256" key="7">
    <source>
        <dbReference type="ARBA" id="ARBA00022967"/>
    </source>
</evidence>
<dbReference type="InterPro" id="IPR023214">
    <property type="entry name" value="HAD_sf"/>
</dbReference>
<gene>
    <name evidence="13" type="ORF">FHP06_14105</name>
</gene>
<dbReference type="InterPro" id="IPR008250">
    <property type="entry name" value="ATPase_P-typ_transduc_dom_A_sf"/>
</dbReference>
<sequence length="887" mass="93115">MSTTTAETGRAPADPDGAALAFETLLPGRTWSGLTSREATVALQAVGPNDLPDAERSSWVSVLVAQLVHPLAILLWAAAALAALTHETTLAVAIVVVLGINAAFAFVQESQAEHAVDAIKDALPPQARVCRDGRFTAVPASDLVPGDVIIVGEGDQAPADARIVDGGASVDASMLTGESATVERVPVADPVVGPLLQAPQLILRGTSVVAGDVKAVVFATGERTQIGEVARLTSGIRPEPSPLERQVRRVAWVISVIAVAIGMVFLPVGILAGLSWKAATVFAIGLLIANVPEGLLPTITLALAGGVRRLARHGAVLKRLSAVETLGSTSTICTDKTGTLTQNRMTVRRLWTPPGTDTAAAARVMGWCHSVHQEDEALLGDPTEIALVEHAQVLTGPFDLVERDAQIVTRHRFDAGLRRMSVVARTDGVLEVLTKGALEAVLPRCADLPDGSPLQQGDRDAITAAAEALAASGCRVLALATKPTDMAGAERSVDETDLRFAGLVGLMDPPRVDAKDAVARCHTAGIRVHMITGDHPSTAAAVAREVGIATTRVVDGDALSAMTDEELRATVQEGEVVFARSSPQDKLRIARAVRATGSVFAMTGDGVNDAPALRYADIGIAMGRGGTDVAREAASMVLADDDFATIVTAIESGRQVYANIRKFIVYVFAHAIPEVVPFIVFALSGGAVPLGITGMQILAVDLGTETLPALALGQERAEPGAMERPPRAPSEHIITKGLLIRSWLLLGGVSAVLTGGAYLLHLHLGGWSPGMDTGPGSPLHQTYREATTITFLGIVLCQVGTAFAARTSWASLRDIGVLSNRPLLWGIAFELVVTAGVVYLPAAQEAFGTAALSLTDILPLLTFPVIVWGVDELWRAARRRRVRRFWP</sequence>
<dbReference type="SUPFAM" id="SSF81660">
    <property type="entry name" value="Metal cation-transporting ATPase, ATP-binding domain N"/>
    <property type="match status" value="1"/>
</dbReference>
<dbReference type="InterPro" id="IPR018303">
    <property type="entry name" value="ATPase_P-typ_P_site"/>
</dbReference>
<proteinExistence type="inferred from homology"/>
<keyword evidence="7" id="KW-1278">Translocase</keyword>
<name>A0A5C8NF17_9ACTN</name>
<dbReference type="GO" id="GO:0005524">
    <property type="term" value="F:ATP binding"/>
    <property type="evidence" value="ECO:0007669"/>
    <property type="project" value="UniProtKB-KW"/>
</dbReference>
<evidence type="ECO:0000259" key="12">
    <source>
        <dbReference type="SMART" id="SM00831"/>
    </source>
</evidence>
<dbReference type="PRINTS" id="PR00119">
    <property type="entry name" value="CATATPASE"/>
</dbReference>
<dbReference type="Gene3D" id="3.40.50.1000">
    <property type="entry name" value="HAD superfamily/HAD-like"/>
    <property type="match status" value="2"/>
</dbReference>
<dbReference type="SFLD" id="SFLDF00027">
    <property type="entry name" value="p-type_atpase"/>
    <property type="match status" value="1"/>
</dbReference>
<dbReference type="GO" id="GO:0005886">
    <property type="term" value="C:plasma membrane"/>
    <property type="evidence" value="ECO:0007669"/>
    <property type="project" value="UniProtKB-SubCell"/>
</dbReference>
<evidence type="ECO:0000256" key="8">
    <source>
        <dbReference type="ARBA" id="ARBA00022989"/>
    </source>
</evidence>
<dbReference type="InterPro" id="IPR050510">
    <property type="entry name" value="Cation_transp_ATPase_P-type"/>
</dbReference>
<dbReference type="GO" id="GO:0016887">
    <property type="term" value="F:ATP hydrolysis activity"/>
    <property type="evidence" value="ECO:0007669"/>
    <property type="project" value="InterPro"/>
</dbReference>
<organism evidence="13 14">
    <name type="scientific">Aeromicrobium terrae</name>
    <dbReference type="NCBI Taxonomy" id="2498846"/>
    <lineage>
        <taxon>Bacteria</taxon>
        <taxon>Bacillati</taxon>
        <taxon>Actinomycetota</taxon>
        <taxon>Actinomycetes</taxon>
        <taxon>Propionibacteriales</taxon>
        <taxon>Nocardioidaceae</taxon>
        <taxon>Aeromicrobium</taxon>
    </lineage>
</organism>
<dbReference type="GO" id="GO:0019829">
    <property type="term" value="F:ATPase-coupled monoatomic cation transmembrane transporter activity"/>
    <property type="evidence" value="ECO:0007669"/>
    <property type="project" value="TreeGrafter"/>
</dbReference>
<dbReference type="Proteomes" id="UP000321571">
    <property type="component" value="Unassembled WGS sequence"/>
</dbReference>
<dbReference type="SMART" id="SM00831">
    <property type="entry name" value="Cation_ATPase_N"/>
    <property type="match status" value="1"/>
</dbReference>
<evidence type="ECO:0000256" key="11">
    <source>
        <dbReference type="SAM" id="Phobius"/>
    </source>
</evidence>
<feature type="transmembrane region" description="Helical" evidence="11">
    <location>
        <begin position="59"/>
        <end position="84"/>
    </location>
</feature>
<dbReference type="GO" id="GO:1902600">
    <property type="term" value="P:proton transmembrane transport"/>
    <property type="evidence" value="ECO:0007669"/>
    <property type="project" value="TreeGrafter"/>
</dbReference>
<dbReference type="AlphaFoldDB" id="A0A5C8NF17"/>
<dbReference type="Gene3D" id="2.70.150.10">
    <property type="entry name" value="Calcium-transporting ATPase, cytoplasmic transduction domain A"/>
    <property type="match status" value="1"/>
</dbReference>
<keyword evidence="6" id="KW-0067">ATP-binding</keyword>
<comment type="catalytic activity">
    <reaction evidence="10">
        <text>ATP + H2O = ADP + phosphate + H(+)</text>
        <dbReference type="Rhea" id="RHEA:13065"/>
        <dbReference type="ChEBI" id="CHEBI:15377"/>
        <dbReference type="ChEBI" id="CHEBI:15378"/>
        <dbReference type="ChEBI" id="CHEBI:30616"/>
        <dbReference type="ChEBI" id="CHEBI:43474"/>
        <dbReference type="ChEBI" id="CHEBI:456216"/>
    </reaction>
</comment>
<dbReference type="InterPro" id="IPR004014">
    <property type="entry name" value="ATPase_P-typ_cation-transptr_N"/>
</dbReference>
<evidence type="ECO:0000256" key="2">
    <source>
        <dbReference type="ARBA" id="ARBA00005675"/>
    </source>
</evidence>
<dbReference type="InterPro" id="IPR044492">
    <property type="entry name" value="P_typ_ATPase_HD_dom"/>
</dbReference>
<reference evidence="13 14" key="1">
    <citation type="submission" date="2019-06" db="EMBL/GenBank/DDBJ databases">
        <title>Aeromicrobium sp. nov., isolated from a maize field.</title>
        <authorList>
            <person name="Lin S.-Y."/>
            <person name="Tsai C.-F."/>
            <person name="Young C.-C."/>
        </authorList>
    </citation>
    <scope>NUCLEOTIDE SEQUENCE [LARGE SCALE GENOMIC DNA]</scope>
    <source>
        <strain evidence="13 14">CC-CFT486</strain>
    </source>
</reference>
<keyword evidence="3" id="KW-1003">Cell membrane</keyword>
<dbReference type="Gene3D" id="1.20.1110.10">
    <property type="entry name" value="Calcium-transporting ATPase, transmembrane domain"/>
    <property type="match status" value="2"/>
</dbReference>
<feature type="transmembrane region" description="Helical" evidence="11">
    <location>
        <begin position="282"/>
        <end position="304"/>
    </location>
</feature>
<dbReference type="PRINTS" id="PR00121">
    <property type="entry name" value="NAKATPASE"/>
</dbReference>
<evidence type="ECO:0000256" key="1">
    <source>
        <dbReference type="ARBA" id="ARBA00004651"/>
    </source>
</evidence>
<dbReference type="InterPro" id="IPR023299">
    <property type="entry name" value="ATPase_P-typ_cyto_dom_N"/>
</dbReference>
<dbReference type="InterPro" id="IPR059000">
    <property type="entry name" value="ATPase_P-type_domA"/>
</dbReference>
<feature type="transmembrane region" description="Helical" evidence="11">
    <location>
        <begin position="250"/>
        <end position="276"/>
    </location>
</feature>
<keyword evidence="4 11" id="KW-0812">Transmembrane</keyword>
<keyword evidence="9 11" id="KW-0472">Membrane</keyword>
<accession>A0A5C8NF17</accession>
<dbReference type="Pfam" id="PF00690">
    <property type="entry name" value="Cation_ATPase_N"/>
    <property type="match status" value="1"/>
</dbReference>
<keyword evidence="14" id="KW-1185">Reference proteome</keyword>
<feature type="transmembrane region" description="Helical" evidence="11">
    <location>
        <begin position="90"/>
        <end position="107"/>
    </location>
</feature>
<dbReference type="Pfam" id="PF00122">
    <property type="entry name" value="E1-E2_ATPase"/>
    <property type="match status" value="1"/>
</dbReference>
<protein>
    <submittedName>
        <fullName evidence="13">Cation-transporting P-type ATPase</fullName>
    </submittedName>
</protein>
<evidence type="ECO:0000256" key="5">
    <source>
        <dbReference type="ARBA" id="ARBA00022741"/>
    </source>
</evidence>
<comment type="caution">
    <text evidence="13">The sequence shown here is derived from an EMBL/GenBank/DDBJ whole genome shotgun (WGS) entry which is preliminary data.</text>
</comment>
<evidence type="ECO:0000256" key="6">
    <source>
        <dbReference type="ARBA" id="ARBA00022840"/>
    </source>
</evidence>
<evidence type="ECO:0000256" key="3">
    <source>
        <dbReference type="ARBA" id="ARBA00022475"/>
    </source>
</evidence>
<dbReference type="SUPFAM" id="SSF56784">
    <property type="entry name" value="HAD-like"/>
    <property type="match status" value="1"/>
</dbReference>
<dbReference type="PANTHER" id="PTHR43294">
    <property type="entry name" value="SODIUM/POTASSIUM-TRANSPORTING ATPASE SUBUNIT ALPHA"/>
    <property type="match status" value="1"/>
</dbReference>
<dbReference type="Pfam" id="PF00689">
    <property type="entry name" value="Cation_ATPase_C"/>
    <property type="match status" value="1"/>
</dbReference>
<dbReference type="Pfam" id="PF13246">
    <property type="entry name" value="Cation_ATPase"/>
    <property type="match status" value="1"/>
</dbReference>
<evidence type="ECO:0000313" key="14">
    <source>
        <dbReference type="Proteomes" id="UP000321571"/>
    </source>
</evidence>
<dbReference type="SUPFAM" id="SSF81653">
    <property type="entry name" value="Calcium ATPase, transduction domain A"/>
    <property type="match status" value="1"/>
</dbReference>
<comment type="subcellular location">
    <subcellularLocation>
        <location evidence="1">Cell membrane</location>
        <topology evidence="1">Multi-pass membrane protein</topology>
    </subcellularLocation>
</comment>
<dbReference type="RefSeq" id="WP_147687436.1">
    <property type="nucleotide sequence ID" value="NZ_VDUX01000007.1"/>
</dbReference>
<feature type="transmembrane region" description="Helical" evidence="11">
    <location>
        <begin position="823"/>
        <end position="842"/>
    </location>
</feature>
<dbReference type="SFLD" id="SFLDS00003">
    <property type="entry name" value="Haloacid_Dehalogenase"/>
    <property type="match status" value="1"/>
</dbReference>
<dbReference type="OrthoDB" id="9814270at2"/>
<dbReference type="PANTHER" id="PTHR43294:SF21">
    <property type="entry name" value="CATION TRANSPORTING ATPASE"/>
    <property type="match status" value="1"/>
</dbReference>
<dbReference type="InterPro" id="IPR006068">
    <property type="entry name" value="ATPase_P-typ_cation-transptr_C"/>
</dbReference>
<keyword evidence="5" id="KW-0547">Nucleotide-binding</keyword>
<comment type="similarity">
    <text evidence="2">Belongs to the cation transport ATPase (P-type) (TC 3.A.3) family. Type IIA subfamily.</text>
</comment>
<evidence type="ECO:0000256" key="4">
    <source>
        <dbReference type="ARBA" id="ARBA00022692"/>
    </source>
</evidence>
<evidence type="ECO:0000313" key="13">
    <source>
        <dbReference type="EMBL" id="TXL57503.1"/>
    </source>
</evidence>
<dbReference type="NCBIfam" id="TIGR01494">
    <property type="entry name" value="ATPase_P-type"/>
    <property type="match status" value="2"/>
</dbReference>
<evidence type="ECO:0000256" key="10">
    <source>
        <dbReference type="ARBA" id="ARBA00049360"/>
    </source>
</evidence>
<feature type="transmembrane region" description="Helical" evidence="11">
    <location>
        <begin position="786"/>
        <end position="803"/>
    </location>
</feature>
<dbReference type="InterPro" id="IPR036412">
    <property type="entry name" value="HAD-like_sf"/>
</dbReference>
<feature type="domain" description="Cation-transporting P-type ATPase N-terminal" evidence="12">
    <location>
        <begin position="16"/>
        <end position="87"/>
    </location>
</feature>
<dbReference type="EMBL" id="VDUX01000007">
    <property type="protein sequence ID" value="TXL57503.1"/>
    <property type="molecule type" value="Genomic_DNA"/>
</dbReference>
<evidence type="ECO:0000256" key="9">
    <source>
        <dbReference type="ARBA" id="ARBA00023136"/>
    </source>
</evidence>
<dbReference type="SFLD" id="SFLDG00002">
    <property type="entry name" value="C1.7:_P-type_atpase_like"/>
    <property type="match status" value="1"/>
</dbReference>
<dbReference type="InterPro" id="IPR023298">
    <property type="entry name" value="ATPase_P-typ_TM_dom_sf"/>
</dbReference>
<dbReference type="PROSITE" id="PS00154">
    <property type="entry name" value="ATPASE_E1_E2"/>
    <property type="match status" value="1"/>
</dbReference>
<feature type="transmembrane region" description="Helical" evidence="11">
    <location>
        <begin position="743"/>
        <end position="766"/>
    </location>
</feature>